<organism evidence="1 2">
    <name type="scientific">Pseudomonas fluorescens</name>
    <dbReference type="NCBI Taxonomy" id="294"/>
    <lineage>
        <taxon>Bacteria</taxon>
        <taxon>Pseudomonadati</taxon>
        <taxon>Pseudomonadota</taxon>
        <taxon>Gammaproteobacteria</taxon>
        <taxon>Pseudomonadales</taxon>
        <taxon>Pseudomonadaceae</taxon>
        <taxon>Pseudomonas</taxon>
    </lineage>
</organism>
<gene>
    <name evidence="1" type="ORF">BK671_26290</name>
</gene>
<evidence type="ECO:0000313" key="2">
    <source>
        <dbReference type="Proteomes" id="UP000285757"/>
    </source>
</evidence>
<dbReference type="Proteomes" id="UP000285757">
    <property type="component" value="Unassembled WGS sequence"/>
</dbReference>
<evidence type="ECO:0000313" key="1">
    <source>
        <dbReference type="EMBL" id="RON61145.1"/>
    </source>
</evidence>
<dbReference type="EMBL" id="MOBU01000031">
    <property type="protein sequence ID" value="RON61145.1"/>
    <property type="molecule type" value="Genomic_DNA"/>
</dbReference>
<accession>A0A423KYK2</accession>
<sequence length="134" mass="14897">MRDALTESKQHRAHPIQIRCITTHHDCQAAGLGTNHSAGHRCIQPAHAGFTVQLRRHLTRCGGFKTGEIHQQLPGLRAFGNTSRAEHHVAHDRRIGQTQHHHVGVRAQLGGARHLPGTGFDQWRTLGRVAVPHR</sequence>
<name>A0A423KYK2_PSEFL</name>
<dbReference type="AlphaFoldDB" id="A0A423KYK2"/>
<reference evidence="1 2" key="1">
    <citation type="submission" date="2016-10" db="EMBL/GenBank/DDBJ databases">
        <title>Comparative genome analysis of multiple Pseudomonas spp. focuses on biocontrol and plant growth promoting traits.</title>
        <authorList>
            <person name="Tao X.-Y."/>
            <person name="Taylor C.G."/>
        </authorList>
    </citation>
    <scope>NUCLEOTIDE SEQUENCE [LARGE SCALE GENOMIC DNA]</scope>
    <source>
        <strain evidence="1 2">24D3</strain>
    </source>
</reference>
<proteinExistence type="predicted"/>
<comment type="caution">
    <text evidence="1">The sequence shown here is derived from an EMBL/GenBank/DDBJ whole genome shotgun (WGS) entry which is preliminary data.</text>
</comment>
<protein>
    <submittedName>
        <fullName evidence="1">Uncharacterized protein</fullName>
    </submittedName>
</protein>